<keyword evidence="6 11" id="KW-0378">Hydrolase</keyword>
<name>A0AAF0J5K1_9BASI</name>
<evidence type="ECO:0000256" key="6">
    <source>
        <dbReference type="ARBA" id="ARBA00022801"/>
    </source>
</evidence>
<dbReference type="GO" id="GO:0005886">
    <property type="term" value="C:plasma membrane"/>
    <property type="evidence" value="ECO:0007669"/>
    <property type="project" value="UniProtKB-SubCell"/>
</dbReference>
<reference evidence="14" key="1">
    <citation type="submission" date="2023-03" db="EMBL/GenBank/DDBJ databases">
        <title>Mating type loci evolution in Malassezia.</title>
        <authorList>
            <person name="Coelho M.A."/>
        </authorList>
    </citation>
    <scope>NUCLEOTIDE SEQUENCE</scope>
    <source>
        <strain evidence="14">CBS 9557</strain>
    </source>
</reference>
<evidence type="ECO:0000256" key="8">
    <source>
        <dbReference type="ARBA" id="ARBA00023180"/>
    </source>
</evidence>
<dbReference type="PANTHER" id="PTHR47966">
    <property type="entry name" value="BETA-SITE APP-CLEAVING ENZYME, ISOFORM A-RELATED"/>
    <property type="match status" value="1"/>
</dbReference>
<evidence type="ECO:0000256" key="11">
    <source>
        <dbReference type="RuleBase" id="RU000454"/>
    </source>
</evidence>
<dbReference type="InterPro" id="IPR034164">
    <property type="entry name" value="Pepsin-like_dom"/>
</dbReference>
<evidence type="ECO:0000256" key="4">
    <source>
        <dbReference type="ARBA" id="ARBA00022670"/>
    </source>
</evidence>
<dbReference type="InterPro" id="IPR021109">
    <property type="entry name" value="Peptidase_aspartic_dom_sf"/>
</dbReference>
<keyword evidence="3" id="KW-1003">Cell membrane</keyword>
<evidence type="ECO:0000256" key="10">
    <source>
        <dbReference type="PIRSR" id="PIRSR601461-1"/>
    </source>
</evidence>
<feature type="signal peptide" evidence="12">
    <location>
        <begin position="1"/>
        <end position="28"/>
    </location>
</feature>
<evidence type="ECO:0000256" key="2">
    <source>
        <dbReference type="ARBA" id="ARBA00007447"/>
    </source>
</evidence>
<dbReference type="InterPro" id="IPR033121">
    <property type="entry name" value="PEPTIDASE_A1"/>
</dbReference>
<sequence>MVFLIRSSLLQILTALLAAPSILYGVMGDSQGVAHAPGFVSASTTVPVRNETEPTLGKIHMPLDVVEEEDAQYVHPWVKLQQQINHSKRRLAKMKDLTEPSDEDLELAMQRRQSQIEEELRARGDSVPEFRPPRVKYMPRGEMLQDSQEPIVRAKRFGSDRRSASGNQTLRGKLEARAGYSSIEAKAESQYSVTPASKVSASNSAGLSIEANDVGYFVSVKIGSSSTKYKMLVDSGSSDTWVTGTNCKCGGSNRNKFGKSTSDSLKTSNDNYKISYGTGDVQVQMGTDSFEVAGLKLNKFTFGMASSESNDFGASKIPFDGLLGLGGSGLSVTNEDTIVEALMKANQVQAPIVGYRLGRAADGAGKNKGQITFGGIDESQISGSLTQMDNQSKKGYWEVKLDSVSVGGKQVSGSSTAILDTGTSLIIAPQDAADAIHDAIDGAKPDGNGGYTLPCTTKAHLSFTFGGTSFKMDSRDLLFAPKDSNNLQGTCVSAVSTGSTMDGAGWLLGASFLKNVYLATNADANQVGLGRLSS</sequence>
<feature type="active site" evidence="10">
    <location>
        <position position="234"/>
    </location>
</feature>
<keyword evidence="15" id="KW-1185">Reference proteome</keyword>
<dbReference type="PRINTS" id="PR00792">
    <property type="entry name" value="PEPSIN"/>
</dbReference>
<evidence type="ECO:0000313" key="14">
    <source>
        <dbReference type="EMBL" id="WFD25090.1"/>
    </source>
</evidence>
<dbReference type="SUPFAM" id="SSF50630">
    <property type="entry name" value="Acid proteases"/>
    <property type="match status" value="1"/>
</dbReference>
<proteinExistence type="inferred from homology"/>
<keyword evidence="7" id="KW-0472">Membrane</keyword>
<feature type="domain" description="Peptidase A1" evidence="13">
    <location>
        <begin position="216"/>
        <end position="530"/>
    </location>
</feature>
<dbReference type="CDD" id="cd05471">
    <property type="entry name" value="pepsin_like"/>
    <property type="match status" value="1"/>
</dbReference>
<evidence type="ECO:0000313" key="15">
    <source>
        <dbReference type="Proteomes" id="UP001213623"/>
    </source>
</evidence>
<keyword evidence="5 11" id="KW-0064">Aspartyl protease</keyword>
<comment type="similarity">
    <text evidence="2 11">Belongs to the peptidase A1 family.</text>
</comment>
<dbReference type="PANTHER" id="PTHR47966:SF75">
    <property type="entry name" value="ENDOPEPTIDASE (CTSD), PUTATIVE (AFU_ORTHOLOGUE AFUA_4G07040)-RELATED"/>
    <property type="match status" value="1"/>
</dbReference>
<evidence type="ECO:0000256" key="12">
    <source>
        <dbReference type="SAM" id="SignalP"/>
    </source>
</evidence>
<comment type="subcellular location">
    <subcellularLocation>
        <location evidence="1">Cell membrane</location>
    </subcellularLocation>
</comment>
<keyword evidence="8" id="KW-0325">Glycoprotein</keyword>
<dbReference type="GO" id="GO:0004190">
    <property type="term" value="F:aspartic-type endopeptidase activity"/>
    <property type="evidence" value="ECO:0007669"/>
    <property type="project" value="UniProtKB-KW"/>
</dbReference>
<dbReference type="Pfam" id="PF00026">
    <property type="entry name" value="Asp"/>
    <property type="match status" value="1"/>
</dbReference>
<dbReference type="InterPro" id="IPR001969">
    <property type="entry name" value="Aspartic_peptidase_AS"/>
</dbReference>
<organism evidence="14 15">
    <name type="scientific">Malassezia nana</name>
    <dbReference type="NCBI Taxonomy" id="180528"/>
    <lineage>
        <taxon>Eukaryota</taxon>
        <taxon>Fungi</taxon>
        <taxon>Dikarya</taxon>
        <taxon>Basidiomycota</taxon>
        <taxon>Ustilaginomycotina</taxon>
        <taxon>Malasseziomycetes</taxon>
        <taxon>Malasseziales</taxon>
        <taxon>Malasseziaceae</taxon>
        <taxon>Malassezia</taxon>
    </lineage>
</organism>
<dbReference type="FunFam" id="2.40.70.10:FF:000060">
    <property type="entry name" value="Aspartic-type endopeptidase ctsD"/>
    <property type="match status" value="1"/>
</dbReference>
<evidence type="ECO:0000256" key="9">
    <source>
        <dbReference type="ARBA" id="ARBA00023288"/>
    </source>
</evidence>
<gene>
    <name evidence="14" type="ORF">MNAN1_000053</name>
</gene>
<keyword evidence="9" id="KW-0449">Lipoprotein</keyword>
<dbReference type="InterPro" id="IPR001461">
    <property type="entry name" value="Aspartic_peptidase_A1"/>
</dbReference>
<keyword evidence="12" id="KW-0732">Signal</keyword>
<dbReference type="GO" id="GO:0006508">
    <property type="term" value="P:proteolysis"/>
    <property type="evidence" value="ECO:0007669"/>
    <property type="project" value="UniProtKB-KW"/>
</dbReference>
<dbReference type="PROSITE" id="PS00141">
    <property type="entry name" value="ASP_PROTEASE"/>
    <property type="match status" value="2"/>
</dbReference>
<keyword evidence="4 11" id="KW-0645">Protease</keyword>
<dbReference type="Proteomes" id="UP001213623">
    <property type="component" value="Chromosome 1"/>
</dbReference>
<evidence type="ECO:0000259" key="13">
    <source>
        <dbReference type="PROSITE" id="PS51767"/>
    </source>
</evidence>
<feature type="chain" id="PRO_5042043709" description="Peptidase A1 domain-containing protein" evidence="12">
    <location>
        <begin position="29"/>
        <end position="534"/>
    </location>
</feature>
<evidence type="ECO:0000256" key="7">
    <source>
        <dbReference type="ARBA" id="ARBA00023136"/>
    </source>
</evidence>
<evidence type="ECO:0000256" key="5">
    <source>
        <dbReference type="ARBA" id="ARBA00022750"/>
    </source>
</evidence>
<dbReference type="Gene3D" id="2.40.70.10">
    <property type="entry name" value="Acid Proteases"/>
    <property type="match status" value="2"/>
</dbReference>
<feature type="active site" evidence="10">
    <location>
        <position position="420"/>
    </location>
</feature>
<dbReference type="AlphaFoldDB" id="A0AAF0J5K1"/>
<dbReference type="PROSITE" id="PS51767">
    <property type="entry name" value="PEPTIDASE_A1"/>
    <property type="match status" value="1"/>
</dbReference>
<protein>
    <recommendedName>
        <fullName evidence="13">Peptidase A1 domain-containing protein</fullName>
    </recommendedName>
</protein>
<dbReference type="EMBL" id="CP119892">
    <property type="protein sequence ID" value="WFD25090.1"/>
    <property type="molecule type" value="Genomic_DNA"/>
</dbReference>
<accession>A0AAF0J5K1</accession>
<evidence type="ECO:0000256" key="3">
    <source>
        <dbReference type="ARBA" id="ARBA00022475"/>
    </source>
</evidence>
<evidence type="ECO:0000256" key="1">
    <source>
        <dbReference type="ARBA" id="ARBA00004236"/>
    </source>
</evidence>